<dbReference type="GO" id="GO:0006950">
    <property type="term" value="P:response to stress"/>
    <property type="evidence" value="ECO:0007669"/>
    <property type="project" value="UniProtKB-ARBA"/>
</dbReference>
<dbReference type="InterPro" id="IPR006640">
    <property type="entry name" value="SprT-like_domain"/>
</dbReference>
<evidence type="ECO:0000313" key="2">
    <source>
        <dbReference type="EMBL" id="KRN75999.1"/>
    </source>
</evidence>
<accession>A0A0R2JF80</accession>
<protein>
    <recommendedName>
        <fullName evidence="1">SprT-like domain-containing protein</fullName>
    </recommendedName>
</protein>
<keyword evidence="3" id="KW-1185">Reference proteome</keyword>
<reference evidence="2 3" key="1">
    <citation type="journal article" date="2015" name="Genome Announc.">
        <title>Expanding the biotechnology potential of lactobacilli through comparative genomics of 213 strains and associated genera.</title>
        <authorList>
            <person name="Sun Z."/>
            <person name="Harris H.M."/>
            <person name="McCann A."/>
            <person name="Guo C."/>
            <person name="Argimon S."/>
            <person name="Zhang W."/>
            <person name="Yang X."/>
            <person name="Jeffery I.B."/>
            <person name="Cooney J.C."/>
            <person name="Kagawa T.F."/>
            <person name="Liu W."/>
            <person name="Song Y."/>
            <person name="Salvetti E."/>
            <person name="Wrobel A."/>
            <person name="Rasinkangas P."/>
            <person name="Parkhill J."/>
            <person name="Rea M.C."/>
            <person name="O'Sullivan O."/>
            <person name="Ritari J."/>
            <person name="Douillard F.P."/>
            <person name="Paul Ross R."/>
            <person name="Yang R."/>
            <person name="Briner A.E."/>
            <person name="Felis G.E."/>
            <person name="de Vos W.M."/>
            <person name="Barrangou R."/>
            <person name="Klaenhammer T.R."/>
            <person name="Caufield P.W."/>
            <person name="Cui Y."/>
            <person name="Zhang H."/>
            <person name="O'Toole P.W."/>
        </authorList>
    </citation>
    <scope>NUCLEOTIDE SEQUENCE [LARGE SCALE GENOMIC DNA]</scope>
    <source>
        <strain evidence="2 3">DSM 20014</strain>
    </source>
</reference>
<dbReference type="OrthoDB" id="9799909at2"/>
<dbReference type="AlphaFoldDB" id="A0A0R2JF80"/>
<dbReference type="STRING" id="1620.IV67_GL001049"/>
<comment type="caution">
    <text evidence="2">The sequence shown here is derived from an EMBL/GenBank/DDBJ whole genome shotgun (WGS) entry which is preliminary data.</text>
</comment>
<feature type="domain" description="SprT-like" evidence="1">
    <location>
        <begin position="4"/>
        <end position="144"/>
    </location>
</feature>
<dbReference type="RefSeq" id="WP_057788831.1">
    <property type="nucleotide sequence ID" value="NZ_JQCD01000031.1"/>
</dbReference>
<dbReference type="NCBIfam" id="NF003339">
    <property type="entry name" value="PRK04351.1"/>
    <property type="match status" value="1"/>
</dbReference>
<evidence type="ECO:0000313" key="3">
    <source>
        <dbReference type="Proteomes" id="UP000051673"/>
    </source>
</evidence>
<dbReference type="PATRIC" id="fig|1620.3.peg.1064"/>
<organism evidence="2 3">
    <name type="scientific">Weissella minor</name>
    <dbReference type="NCBI Taxonomy" id="1620"/>
    <lineage>
        <taxon>Bacteria</taxon>
        <taxon>Bacillati</taxon>
        <taxon>Bacillota</taxon>
        <taxon>Bacilli</taxon>
        <taxon>Lactobacillales</taxon>
        <taxon>Lactobacillaceae</taxon>
        <taxon>Weissella</taxon>
    </lineage>
</organism>
<evidence type="ECO:0000259" key="1">
    <source>
        <dbReference type="SMART" id="SM00731"/>
    </source>
</evidence>
<dbReference type="Proteomes" id="UP000051673">
    <property type="component" value="Unassembled WGS sequence"/>
</dbReference>
<name>A0A0R2JF80_9LACO</name>
<sequence length="147" mass="17588">MTNEDLQAIVEATSLEYFERPFMHQAIFNKRLRTTGGRYLLQTHDIEINPHLIEAVDDDTVLIGIIKHELIHYHLHTQGLPHQHRDREFRNELKRIDAPRFAPSVPERYKWHYQCENGHDVYRMRRIDIRKYVCGRCGSKLKLISEK</sequence>
<dbReference type="EMBL" id="JQCD01000031">
    <property type="protein sequence ID" value="KRN75999.1"/>
    <property type="molecule type" value="Genomic_DNA"/>
</dbReference>
<gene>
    <name evidence="2" type="ORF">IV67_GL001049</name>
</gene>
<dbReference type="SMART" id="SM00731">
    <property type="entry name" value="SprT"/>
    <property type="match status" value="1"/>
</dbReference>
<proteinExistence type="predicted"/>
<dbReference type="Pfam" id="PF10263">
    <property type="entry name" value="SprT-like"/>
    <property type="match status" value="1"/>
</dbReference>